<organism evidence="4 5">
    <name type="scientific">Deinococcus humi</name>
    <dbReference type="NCBI Taxonomy" id="662880"/>
    <lineage>
        <taxon>Bacteria</taxon>
        <taxon>Thermotogati</taxon>
        <taxon>Deinococcota</taxon>
        <taxon>Deinococci</taxon>
        <taxon>Deinococcales</taxon>
        <taxon>Deinococcaceae</taxon>
        <taxon>Deinococcus</taxon>
    </lineage>
</organism>
<comment type="caution">
    <text evidence="4">The sequence shown here is derived from an EMBL/GenBank/DDBJ whole genome shotgun (WGS) entry which is preliminary data.</text>
</comment>
<reference evidence="4 5" key="1">
    <citation type="submission" date="2020-08" db="EMBL/GenBank/DDBJ databases">
        <title>Genomic Encyclopedia of Type Strains, Phase IV (KMG-IV): sequencing the most valuable type-strain genomes for metagenomic binning, comparative biology and taxonomic classification.</title>
        <authorList>
            <person name="Goeker M."/>
        </authorList>
    </citation>
    <scope>NUCLEOTIDE SEQUENCE [LARGE SCALE GENOMIC DNA]</scope>
    <source>
        <strain evidence="4 5">DSM 27939</strain>
    </source>
</reference>
<evidence type="ECO:0000256" key="1">
    <source>
        <dbReference type="PIRSR" id="PIRSR639069-1"/>
    </source>
</evidence>
<dbReference type="RefSeq" id="WP_184136635.1">
    <property type="nucleotide sequence ID" value="NZ_JACHFL010000016.1"/>
</dbReference>
<proteinExistence type="predicted"/>
<evidence type="ECO:0000259" key="3">
    <source>
        <dbReference type="Pfam" id="PF05448"/>
    </source>
</evidence>
<name>A0A7W8K0M4_9DEIO</name>
<keyword evidence="5" id="KW-1185">Reference proteome</keyword>
<dbReference type="SUPFAM" id="SSF53474">
    <property type="entry name" value="alpha/beta-Hydrolases"/>
    <property type="match status" value="1"/>
</dbReference>
<dbReference type="EMBL" id="JACHFL010000016">
    <property type="protein sequence ID" value="MBB5365276.1"/>
    <property type="molecule type" value="Genomic_DNA"/>
</dbReference>
<evidence type="ECO:0000313" key="5">
    <source>
        <dbReference type="Proteomes" id="UP000552709"/>
    </source>
</evidence>
<gene>
    <name evidence="4" type="ORF">HNQ08_004397</name>
</gene>
<dbReference type="GO" id="GO:0005976">
    <property type="term" value="P:polysaccharide metabolic process"/>
    <property type="evidence" value="ECO:0007669"/>
    <property type="project" value="TreeGrafter"/>
</dbReference>
<dbReference type="PANTHER" id="PTHR40111:SF1">
    <property type="entry name" value="CEPHALOSPORIN-C DEACETYLASE"/>
    <property type="match status" value="1"/>
</dbReference>
<dbReference type="InterPro" id="IPR029058">
    <property type="entry name" value="AB_hydrolase_fold"/>
</dbReference>
<feature type="binding site" evidence="2">
    <location>
        <position position="92"/>
    </location>
    <ligand>
        <name>substrate</name>
    </ligand>
</feature>
<feature type="domain" description="Acetyl xylan esterase" evidence="3">
    <location>
        <begin position="1"/>
        <end position="318"/>
    </location>
</feature>
<dbReference type="InterPro" id="IPR039069">
    <property type="entry name" value="CE7"/>
</dbReference>
<accession>A0A7W8K0M4</accession>
<feature type="active site" description="Charge relay system" evidence="1">
    <location>
        <position position="273"/>
    </location>
</feature>
<dbReference type="EC" id="3.1.1.41" evidence="4"/>
<sequence length="321" mass="35405">MAYFDLPEAELRTYRPERHEPADFDAFWAQTLNEAREHARATQFELVQVPLTTVEVFDVTFSGAAGMPVRGWLVLPRARREPLPCVVEFLGYGGGRGLAHEWLLYASAGYAHFIMDTRGQGSAWRSGDTADAGSGGEPHLPGFMTLGIRDPHSYYYRRLYTDAARAVEMIRSHPAVDAARVAVTGGSQGGGLALAAAGLIPDVVACLPDVPFLCHFERAVRITDSLPYGEIAQFMRVQRHAITDVMSTLSYFDGLHFAARAQAQALFSVGLMDDVCPPSTVYAAFNHYAGTKQIEEYPFNRHEGGQAHHDLKKLTFLNEVL</sequence>
<feature type="active site" description="Nucleophile" evidence="1">
    <location>
        <position position="187"/>
    </location>
</feature>
<dbReference type="AlphaFoldDB" id="A0A7W8K0M4"/>
<dbReference type="Pfam" id="PF05448">
    <property type="entry name" value="AXE1"/>
    <property type="match status" value="1"/>
</dbReference>
<protein>
    <submittedName>
        <fullName evidence="4">Cephalosporin-C deacetylase</fullName>
        <ecNumber evidence="4">3.1.1.41</ecNumber>
    </submittedName>
</protein>
<dbReference type="PANTHER" id="PTHR40111">
    <property type="entry name" value="CEPHALOSPORIN-C DEACETYLASE"/>
    <property type="match status" value="1"/>
</dbReference>
<dbReference type="Proteomes" id="UP000552709">
    <property type="component" value="Unassembled WGS sequence"/>
</dbReference>
<dbReference type="GO" id="GO:0047739">
    <property type="term" value="F:cephalosporin-C deacetylase activity"/>
    <property type="evidence" value="ECO:0007669"/>
    <property type="project" value="UniProtKB-EC"/>
</dbReference>
<evidence type="ECO:0000256" key="2">
    <source>
        <dbReference type="PIRSR" id="PIRSR639069-2"/>
    </source>
</evidence>
<keyword evidence="4" id="KW-0378">Hydrolase</keyword>
<dbReference type="InterPro" id="IPR008391">
    <property type="entry name" value="AXE1_dom"/>
</dbReference>
<evidence type="ECO:0000313" key="4">
    <source>
        <dbReference type="EMBL" id="MBB5365276.1"/>
    </source>
</evidence>
<feature type="active site" description="Charge relay system" evidence="1">
    <location>
        <position position="302"/>
    </location>
</feature>
<dbReference type="Gene3D" id="3.40.50.1820">
    <property type="entry name" value="alpha/beta hydrolase"/>
    <property type="match status" value="1"/>
</dbReference>